<organism evidence="1 2">
    <name type="scientific">Priestia iocasae</name>
    <dbReference type="NCBI Taxonomy" id="2291674"/>
    <lineage>
        <taxon>Bacteria</taxon>
        <taxon>Bacillati</taxon>
        <taxon>Bacillota</taxon>
        <taxon>Bacilli</taxon>
        <taxon>Bacillales</taxon>
        <taxon>Bacillaceae</taxon>
        <taxon>Priestia</taxon>
    </lineage>
</organism>
<proteinExistence type="predicted"/>
<sequence>MSAFQDHVIVNVPLERAFAFASNMEHAPKMMKHILKVEKLTEGPIQVGTSYKETRAIRGKEASAILTVVEFVPNERYSVQNEVQGLETIYHYRFEGDGERTHIHFSCDINASTFMMKLVKPLFTRIIKKEDGNHLQEIKKAIENE</sequence>
<evidence type="ECO:0000313" key="2">
    <source>
        <dbReference type="Proteomes" id="UP000809829"/>
    </source>
</evidence>
<comment type="caution">
    <text evidence="1">The sequence shown here is derived from an EMBL/GenBank/DDBJ whole genome shotgun (WGS) entry which is preliminary data.</text>
</comment>
<dbReference type="Pfam" id="PF10604">
    <property type="entry name" value="Polyketide_cyc2"/>
    <property type="match status" value="1"/>
</dbReference>
<dbReference type="SUPFAM" id="SSF55961">
    <property type="entry name" value="Bet v1-like"/>
    <property type="match status" value="1"/>
</dbReference>
<keyword evidence="2" id="KW-1185">Reference proteome</keyword>
<accession>A0ABS2QTZ8</accession>
<reference evidence="1 2" key="1">
    <citation type="submission" date="2021-01" db="EMBL/GenBank/DDBJ databases">
        <title>Genomic Encyclopedia of Type Strains, Phase IV (KMG-IV): sequencing the most valuable type-strain genomes for metagenomic binning, comparative biology and taxonomic classification.</title>
        <authorList>
            <person name="Goeker M."/>
        </authorList>
    </citation>
    <scope>NUCLEOTIDE SEQUENCE [LARGE SCALE GENOMIC DNA]</scope>
    <source>
        <strain evidence="1 2">DSM 104297</strain>
    </source>
</reference>
<evidence type="ECO:0000313" key="1">
    <source>
        <dbReference type="EMBL" id="MBM7702402.1"/>
    </source>
</evidence>
<dbReference type="EMBL" id="JAFBFC010000002">
    <property type="protein sequence ID" value="MBM7702402.1"/>
    <property type="molecule type" value="Genomic_DNA"/>
</dbReference>
<dbReference type="InterPro" id="IPR019587">
    <property type="entry name" value="Polyketide_cyclase/dehydratase"/>
</dbReference>
<name>A0ABS2QTZ8_9BACI</name>
<protein>
    <submittedName>
        <fullName evidence="1">Membrane protein</fullName>
    </submittedName>
</protein>
<dbReference type="Proteomes" id="UP000809829">
    <property type="component" value="Unassembled WGS sequence"/>
</dbReference>
<dbReference type="Gene3D" id="3.30.530.20">
    <property type="match status" value="1"/>
</dbReference>
<gene>
    <name evidence="1" type="ORF">JOC83_001236</name>
</gene>
<dbReference type="InterPro" id="IPR023393">
    <property type="entry name" value="START-like_dom_sf"/>
</dbReference>
<dbReference type="RefSeq" id="WP_205185339.1">
    <property type="nucleotide sequence ID" value="NZ_JAFBFC010000002.1"/>
</dbReference>